<dbReference type="AlphaFoldDB" id="A0A9X3WMR9"/>
<dbReference type="Pfam" id="PF14120">
    <property type="entry name" value="YhzD"/>
    <property type="match status" value="1"/>
</dbReference>
<dbReference type="InterPro" id="IPR025544">
    <property type="entry name" value="YhzD"/>
</dbReference>
<dbReference type="Proteomes" id="UP001145072">
    <property type="component" value="Unassembled WGS sequence"/>
</dbReference>
<comment type="caution">
    <text evidence="1">The sequence shown here is derived from an EMBL/GenBank/DDBJ whole genome shotgun (WGS) entry which is preliminary data.</text>
</comment>
<protein>
    <recommendedName>
        <fullName evidence="3">YhzD-like protein</fullName>
    </recommendedName>
</protein>
<name>A0A9X3WMR9_9BACI</name>
<evidence type="ECO:0008006" key="3">
    <source>
        <dbReference type="Google" id="ProtNLM"/>
    </source>
</evidence>
<reference evidence="1" key="1">
    <citation type="submission" date="2022-06" db="EMBL/GenBank/DDBJ databases">
        <title>Aquibacillus sp. a new bacterium isolated from soil saline samples.</title>
        <authorList>
            <person name="Galisteo C."/>
            <person name="De La Haba R."/>
            <person name="Sanchez-Porro C."/>
            <person name="Ventosa A."/>
        </authorList>
    </citation>
    <scope>NUCLEOTIDE SEQUENCE</scope>
    <source>
        <strain evidence="1">JCM 12387</strain>
    </source>
</reference>
<evidence type="ECO:0000313" key="1">
    <source>
        <dbReference type="EMBL" id="MDC3420166.1"/>
    </source>
</evidence>
<sequence>MDGFSLTVFEKDGSILLNESFEANHEKEAMELCKDRLEETGYSNQTHRFVSPDGKLLLFHR</sequence>
<accession>A0A9X3WMR9</accession>
<keyword evidence="2" id="KW-1185">Reference proteome</keyword>
<evidence type="ECO:0000313" key="2">
    <source>
        <dbReference type="Proteomes" id="UP001145072"/>
    </source>
</evidence>
<proteinExistence type="predicted"/>
<dbReference type="RefSeq" id="WP_259868328.1">
    <property type="nucleotide sequence ID" value="NZ_JAMQJZ010000004.1"/>
</dbReference>
<gene>
    <name evidence="1" type="ORF">NC661_07260</name>
</gene>
<organism evidence="1 2">
    <name type="scientific">Aquibacillus koreensis</name>
    <dbReference type="NCBI Taxonomy" id="279446"/>
    <lineage>
        <taxon>Bacteria</taxon>
        <taxon>Bacillati</taxon>
        <taxon>Bacillota</taxon>
        <taxon>Bacilli</taxon>
        <taxon>Bacillales</taxon>
        <taxon>Bacillaceae</taxon>
        <taxon>Aquibacillus</taxon>
    </lineage>
</organism>
<dbReference type="EMBL" id="JAMQJZ010000004">
    <property type="protein sequence ID" value="MDC3420166.1"/>
    <property type="molecule type" value="Genomic_DNA"/>
</dbReference>